<accession>A0ABT4KP20</accession>
<keyword evidence="2" id="KW-1185">Reference proteome</keyword>
<organism evidence="1 2">
    <name type="scientific">Sinorhizobium psoraleae</name>
    <dbReference type="NCBI Taxonomy" id="520838"/>
    <lineage>
        <taxon>Bacteria</taxon>
        <taxon>Pseudomonadati</taxon>
        <taxon>Pseudomonadota</taxon>
        <taxon>Alphaproteobacteria</taxon>
        <taxon>Hyphomicrobiales</taxon>
        <taxon>Rhizobiaceae</taxon>
        <taxon>Sinorhizobium/Ensifer group</taxon>
        <taxon>Sinorhizobium</taxon>
    </lineage>
</organism>
<name>A0ABT4KP20_9HYPH</name>
<dbReference type="Proteomes" id="UP001079430">
    <property type="component" value="Unassembled WGS sequence"/>
</dbReference>
<sequence>MRAYAAQLTPTQASDIYNFFIDAFEGAATEEELRVMKEKYLCKTLVVTPRDGLWGKSVLDDNSVYKLISEKKGKWRIYR</sequence>
<reference evidence="1" key="1">
    <citation type="submission" date="2022-10" db="EMBL/GenBank/DDBJ databases">
        <title>Whole genome sequencing of three plant growth promoting bacteria isolated from Vachellia tortilis subsp. raddiana in Morocco.</title>
        <authorList>
            <person name="Hnini M."/>
            <person name="Zouagui R."/>
            <person name="Zouagui H."/>
            <person name="Chemao Elfihri M.-W."/>
            <person name="Ibrahimi A."/>
            <person name="Sbabou L."/>
            <person name="Aurag J."/>
        </authorList>
    </citation>
    <scope>NUCLEOTIDE SEQUENCE</scope>
    <source>
        <strain evidence="1">LMR678</strain>
    </source>
</reference>
<dbReference type="RefSeq" id="WP_269285464.1">
    <property type="nucleotide sequence ID" value="NZ_JAPVOI010000005.1"/>
</dbReference>
<dbReference type="EMBL" id="JAPVOI010000005">
    <property type="protein sequence ID" value="MCZ4093659.1"/>
    <property type="molecule type" value="Genomic_DNA"/>
</dbReference>
<evidence type="ECO:0000313" key="2">
    <source>
        <dbReference type="Proteomes" id="UP001079430"/>
    </source>
</evidence>
<evidence type="ECO:0000313" key="1">
    <source>
        <dbReference type="EMBL" id="MCZ4093659.1"/>
    </source>
</evidence>
<protein>
    <submittedName>
        <fullName evidence="1">Uncharacterized protein</fullName>
    </submittedName>
</protein>
<proteinExistence type="predicted"/>
<gene>
    <name evidence="1" type="ORF">O3W52_28070</name>
</gene>
<comment type="caution">
    <text evidence="1">The sequence shown here is derived from an EMBL/GenBank/DDBJ whole genome shotgun (WGS) entry which is preliminary data.</text>
</comment>